<comment type="caution">
    <text evidence="1">The sequence shown here is derived from an EMBL/GenBank/DDBJ whole genome shotgun (WGS) entry which is preliminary data.</text>
</comment>
<gene>
    <name evidence="1" type="ORF">E3T61_03035</name>
</gene>
<dbReference type="RefSeq" id="WP_134639419.1">
    <property type="nucleotide sequence ID" value="NZ_SOHM01000007.1"/>
</dbReference>
<evidence type="ECO:0000313" key="2">
    <source>
        <dbReference type="Proteomes" id="UP000298468"/>
    </source>
</evidence>
<dbReference type="OrthoDB" id="262125at2"/>
<dbReference type="AlphaFoldDB" id="A0A4R9C0E0"/>
<proteinExistence type="predicted"/>
<sequence length="96" mass="10353">MNSIDSSADAGMYTVAGSEQSAVIEVGDNRRVRLWLLIKDAAATDGGAQVVPWAGDQLYRLDLRAGERCVLIPRQRNVTGGLDAHQLGCIQSITRL</sequence>
<protein>
    <submittedName>
        <fullName evidence="1">Uncharacterized protein</fullName>
    </submittedName>
</protein>
<reference evidence="1 2" key="1">
    <citation type="submission" date="2019-03" db="EMBL/GenBank/DDBJ databases">
        <title>Genomics of glacier-inhabiting Cryobacterium strains.</title>
        <authorList>
            <person name="Liu Q."/>
            <person name="Xin Y.-H."/>
        </authorList>
    </citation>
    <scope>NUCLEOTIDE SEQUENCE [LARGE SCALE GENOMIC DNA]</scope>
    <source>
        <strain evidence="1 2">Sr59</strain>
    </source>
</reference>
<name>A0A4R9C0E0_9MICO</name>
<evidence type="ECO:0000313" key="1">
    <source>
        <dbReference type="EMBL" id="TFD93989.1"/>
    </source>
</evidence>
<dbReference type="Proteomes" id="UP000298468">
    <property type="component" value="Unassembled WGS sequence"/>
</dbReference>
<dbReference type="EMBL" id="SOHM01000007">
    <property type="protein sequence ID" value="TFD93989.1"/>
    <property type="molecule type" value="Genomic_DNA"/>
</dbReference>
<accession>A0A4R9C0E0</accession>
<keyword evidence="2" id="KW-1185">Reference proteome</keyword>
<organism evidence="1 2">
    <name type="scientific">Cryobacterium lactosi</name>
    <dbReference type="NCBI Taxonomy" id="1259202"/>
    <lineage>
        <taxon>Bacteria</taxon>
        <taxon>Bacillati</taxon>
        <taxon>Actinomycetota</taxon>
        <taxon>Actinomycetes</taxon>
        <taxon>Micrococcales</taxon>
        <taxon>Microbacteriaceae</taxon>
        <taxon>Cryobacterium</taxon>
    </lineage>
</organism>